<dbReference type="PANTHER" id="PTHR46927:SF3">
    <property type="entry name" value="THAP-TYPE DOMAIN-CONTAINING PROTEIN"/>
    <property type="match status" value="1"/>
</dbReference>
<dbReference type="OrthoDB" id="6764673at2759"/>
<gene>
    <name evidence="8" type="ORF">HPB48_016419</name>
</gene>
<evidence type="ECO:0000256" key="1">
    <source>
        <dbReference type="ARBA" id="ARBA00022723"/>
    </source>
</evidence>
<evidence type="ECO:0000256" key="6">
    <source>
        <dbReference type="SAM" id="MobiDB-lite"/>
    </source>
</evidence>
<comment type="caution">
    <text evidence="8">The sequence shown here is derived from an EMBL/GenBank/DDBJ whole genome shotgun (WGS) entry which is preliminary data.</text>
</comment>
<dbReference type="GO" id="GO:0003677">
    <property type="term" value="F:DNA binding"/>
    <property type="evidence" value="ECO:0007669"/>
    <property type="project" value="UniProtKB-UniRule"/>
</dbReference>
<dbReference type="SUPFAM" id="SSF57716">
    <property type="entry name" value="Glucocorticoid receptor-like (DNA-binding domain)"/>
    <property type="match status" value="1"/>
</dbReference>
<dbReference type="PROSITE" id="PS50950">
    <property type="entry name" value="ZF_THAP"/>
    <property type="match status" value="1"/>
</dbReference>
<keyword evidence="1" id="KW-0479">Metal-binding</keyword>
<organism evidence="8 9">
    <name type="scientific">Haemaphysalis longicornis</name>
    <name type="common">Bush tick</name>
    <dbReference type="NCBI Taxonomy" id="44386"/>
    <lineage>
        <taxon>Eukaryota</taxon>
        <taxon>Metazoa</taxon>
        <taxon>Ecdysozoa</taxon>
        <taxon>Arthropoda</taxon>
        <taxon>Chelicerata</taxon>
        <taxon>Arachnida</taxon>
        <taxon>Acari</taxon>
        <taxon>Parasitiformes</taxon>
        <taxon>Ixodida</taxon>
        <taxon>Ixodoidea</taxon>
        <taxon>Ixodidae</taxon>
        <taxon>Haemaphysalinae</taxon>
        <taxon>Haemaphysalis</taxon>
    </lineage>
</organism>
<dbReference type="GO" id="GO:0008270">
    <property type="term" value="F:zinc ion binding"/>
    <property type="evidence" value="ECO:0007669"/>
    <property type="project" value="UniProtKB-KW"/>
</dbReference>
<dbReference type="InterPro" id="IPR038441">
    <property type="entry name" value="THAP_Znf_sf"/>
</dbReference>
<keyword evidence="9" id="KW-1185">Reference proteome</keyword>
<evidence type="ECO:0000313" key="9">
    <source>
        <dbReference type="Proteomes" id="UP000821853"/>
    </source>
</evidence>
<sequence>MPKTCCVTGCSSGYQSNKEKAPLFCFPSNAELRENWKRAIPRLEAGGFHFESKNVRVCEKHFDASDGARTDEHIVNRVVVLLQRERPRLRTDAVPRIFDGLPAYLTKAKPRSRPALQRQPAKRRRELSPQCAAVEC</sequence>
<keyword evidence="4 5" id="KW-0238">DNA-binding</keyword>
<name>A0A9J6FAI6_HAELO</name>
<dbReference type="Pfam" id="PF05485">
    <property type="entry name" value="THAP"/>
    <property type="match status" value="1"/>
</dbReference>
<accession>A0A9J6FAI6</accession>
<dbReference type="AlphaFoldDB" id="A0A9J6FAI6"/>
<feature type="region of interest" description="Disordered" evidence="6">
    <location>
        <begin position="109"/>
        <end position="130"/>
    </location>
</feature>
<dbReference type="Gene3D" id="6.20.210.20">
    <property type="entry name" value="THAP domain"/>
    <property type="match status" value="1"/>
</dbReference>
<evidence type="ECO:0000256" key="3">
    <source>
        <dbReference type="ARBA" id="ARBA00022833"/>
    </source>
</evidence>
<dbReference type="InterPro" id="IPR006612">
    <property type="entry name" value="THAP_Znf"/>
</dbReference>
<dbReference type="InterPro" id="IPR052224">
    <property type="entry name" value="THAP_domain_protein"/>
</dbReference>
<dbReference type="PANTHER" id="PTHR46927">
    <property type="entry name" value="AGAP005574-PA"/>
    <property type="match status" value="1"/>
</dbReference>
<dbReference type="Proteomes" id="UP000821853">
    <property type="component" value="Chromosome 1"/>
</dbReference>
<reference evidence="8 9" key="1">
    <citation type="journal article" date="2020" name="Cell">
        <title>Large-Scale Comparative Analyses of Tick Genomes Elucidate Their Genetic Diversity and Vector Capacities.</title>
        <authorList>
            <consortium name="Tick Genome and Microbiome Consortium (TIGMIC)"/>
            <person name="Jia N."/>
            <person name="Wang J."/>
            <person name="Shi W."/>
            <person name="Du L."/>
            <person name="Sun Y."/>
            <person name="Zhan W."/>
            <person name="Jiang J.F."/>
            <person name="Wang Q."/>
            <person name="Zhang B."/>
            <person name="Ji P."/>
            <person name="Bell-Sakyi L."/>
            <person name="Cui X.M."/>
            <person name="Yuan T.T."/>
            <person name="Jiang B.G."/>
            <person name="Yang W.F."/>
            <person name="Lam T.T."/>
            <person name="Chang Q.C."/>
            <person name="Ding S.J."/>
            <person name="Wang X.J."/>
            <person name="Zhu J.G."/>
            <person name="Ruan X.D."/>
            <person name="Zhao L."/>
            <person name="Wei J.T."/>
            <person name="Ye R.Z."/>
            <person name="Que T.C."/>
            <person name="Du C.H."/>
            <person name="Zhou Y.H."/>
            <person name="Cheng J.X."/>
            <person name="Dai P.F."/>
            <person name="Guo W.B."/>
            <person name="Han X.H."/>
            <person name="Huang E.J."/>
            <person name="Li L.F."/>
            <person name="Wei W."/>
            <person name="Gao Y.C."/>
            <person name="Liu J.Z."/>
            <person name="Shao H.Z."/>
            <person name="Wang X."/>
            <person name="Wang C.C."/>
            <person name="Yang T.C."/>
            <person name="Huo Q.B."/>
            <person name="Li W."/>
            <person name="Chen H.Y."/>
            <person name="Chen S.E."/>
            <person name="Zhou L.G."/>
            <person name="Ni X.B."/>
            <person name="Tian J.H."/>
            <person name="Sheng Y."/>
            <person name="Liu T."/>
            <person name="Pan Y.S."/>
            <person name="Xia L.Y."/>
            <person name="Li J."/>
            <person name="Zhao F."/>
            <person name="Cao W.C."/>
        </authorList>
    </citation>
    <scope>NUCLEOTIDE SEQUENCE [LARGE SCALE GENOMIC DNA]</scope>
    <source>
        <strain evidence="8">HaeL-2018</strain>
    </source>
</reference>
<dbReference type="VEuPathDB" id="VectorBase:HLOH_054998"/>
<protein>
    <recommendedName>
        <fullName evidence="7">THAP-type domain-containing protein</fullName>
    </recommendedName>
</protein>
<dbReference type="EMBL" id="JABSTR010000001">
    <property type="protein sequence ID" value="KAH9359520.1"/>
    <property type="molecule type" value="Genomic_DNA"/>
</dbReference>
<evidence type="ECO:0000259" key="7">
    <source>
        <dbReference type="PROSITE" id="PS50950"/>
    </source>
</evidence>
<dbReference type="SMART" id="SM00692">
    <property type="entry name" value="DM3"/>
    <property type="match status" value="1"/>
</dbReference>
<evidence type="ECO:0000256" key="5">
    <source>
        <dbReference type="PROSITE-ProRule" id="PRU00309"/>
    </source>
</evidence>
<feature type="domain" description="THAP-type" evidence="7">
    <location>
        <begin position="1"/>
        <end position="98"/>
    </location>
</feature>
<evidence type="ECO:0000313" key="8">
    <source>
        <dbReference type="EMBL" id="KAH9359520.1"/>
    </source>
</evidence>
<evidence type="ECO:0000256" key="2">
    <source>
        <dbReference type="ARBA" id="ARBA00022771"/>
    </source>
</evidence>
<dbReference type="SMART" id="SM00980">
    <property type="entry name" value="THAP"/>
    <property type="match status" value="1"/>
</dbReference>
<keyword evidence="3" id="KW-0862">Zinc</keyword>
<proteinExistence type="predicted"/>
<dbReference type="OMA" id="QCAAVEC"/>
<evidence type="ECO:0000256" key="4">
    <source>
        <dbReference type="ARBA" id="ARBA00023125"/>
    </source>
</evidence>
<keyword evidence="2 5" id="KW-0863">Zinc-finger</keyword>